<name>A0ABR0A4N9_9CRUS</name>
<organism evidence="1 2">
    <name type="scientific">Daphnia magna</name>
    <dbReference type="NCBI Taxonomy" id="35525"/>
    <lineage>
        <taxon>Eukaryota</taxon>
        <taxon>Metazoa</taxon>
        <taxon>Ecdysozoa</taxon>
        <taxon>Arthropoda</taxon>
        <taxon>Crustacea</taxon>
        <taxon>Branchiopoda</taxon>
        <taxon>Diplostraca</taxon>
        <taxon>Cladocera</taxon>
        <taxon>Anomopoda</taxon>
        <taxon>Daphniidae</taxon>
        <taxon>Daphnia</taxon>
    </lineage>
</organism>
<accession>A0ABR0A4N9</accession>
<reference evidence="1 2" key="1">
    <citation type="journal article" date="2023" name="Nucleic Acids Res.">
        <title>The hologenome of Daphnia magna reveals possible DNA methylation and microbiome-mediated evolution of the host genome.</title>
        <authorList>
            <person name="Chaturvedi A."/>
            <person name="Li X."/>
            <person name="Dhandapani V."/>
            <person name="Marshall H."/>
            <person name="Kissane S."/>
            <person name="Cuenca-Cambronero M."/>
            <person name="Asole G."/>
            <person name="Calvet F."/>
            <person name="Ruiz-Romero M."/>
            <person name="Marangio P."/>
            <person name="Guigo R."/>
            <person name="Rago D."/>
            <person name="Mirbahai L."/>
            <person name="Eastwood N."/>
            <person name="Colbourne J.K."/>
            <person name="Zhou J."/>
            <person name="Mallon E."/>
            <person name="Orsini L."/>
        </authorList>
    </citation>
    <scope>NUCLEOTIDE SEQUENCE [LARGE SCALE GENOMIC DNA]</scope>
    <source>
        <strain evidence="1">LRV0_1</strain>
    </source>
</reference>
<dbReference type="Proteomes" id="UP001234178">
    <property type="component" value="Unassembled WGS sequence"/>
</dbReference>
<comment type="caution">
    <text evidence="1">The sequence shown here is derived from an EMBL/GenBank/DDBJ whole genome shotgun (WGS) entry which is preliminary data.</text>
</comment>
<evidence type="ECO:0000313" key="2">
    <source>
        <dbReference type="Proteomes" id="UP001234178"/>
    </source>
</evidence>
<gene>
    <name evidence="1" type="ORF">OUZ56_002098</name>
</gene>
<protein>
    <submittedName>
        <fullName evidence="1">Uncharacterized protein</fullName>
    </submittedName>
</protein>
<sequence>MTVVTLINKKKKWDVMKLVNASNLRYWNITTPRGVASINSQGRGMSLVTECDSDRKTLTEATRSSRCLTSNVLYVIPQQIPKAIIQLRGVMGRLHPKRDFRIFQKRSTSSDKFVGTRGSPAWPCQLRLFPLQSYKEFGVGSGRAGG</sequence>
<proteinExistence type="predicted"/>
<keyword evidence="2" id="KW-1185">Reference proteome</keyword>
<dbReference type="EMBL" id="JAOYFB010000036">
    <property type="protein sequence ID" value="KAK4020103.1"/>
    <property type="molecule type" value="Genomic_DNA"/>
</dbReference>
<evidence type="ECO:0000313" key="1">
    <source>
        <dbReference type="EMBL" id="KAK4020103.1"/>
    </source>
</evidence>